<reference evidence="2" key="1">
    <citation type="journal article" date="2022" name="bioRxiv">
        <title>Sequencing and chromosome-scale assembly of the giantPleurodeles waltlgenome.</title>
        <authorList>
            <person name="Brown T."/>
            <person name="Elewa A."/>
            <person name="Iarovenko S."/>
            <person name="Subramanian E."/>
            <person name="Araus A.J."/>
            <person name="Petzold A."/>
            <person name="Susuki M."/>
            <person name="Suzuki K.-i.T."/>
            <person name="Hayashi T."/>
            <person name="Toyoda A."/>
            <person name="Oliveira C."/>
            <person name="Osipova E."/>
            <person name="Leigh N.D."/>
            <person name="Simon A."/>
            <person name="Yun M.H."/>
        </authorList>
    </citation>
    <scope>NUCLEOTIDE SEQUENCE</scope>
    <source>
        <strain evidence="2">20211129_DDA</strain>
        <tissue evidence="2">Liver</tissue>
    </source>
</reference>
<feature type="compositionally biased region" description="Basic and acidic residues" evidence="1">
    <location>
        <begin position="71"/>
        <end position="84"/>
    </location>
</feature>
<evidence type="ECO:0000313" key="3">
    <source>
        <dbReference type="Proteomes" id="UP001066276"/>
    </source>
</evidence>
<accession>A0AAV7SEK4</accession>
<dbReference type="Proteomes" id="UP001066276">
    <property type="component" value="Chromosome 4_2"/>
</dbReference>
<evidence type="ECO:0000256" key="1">
    <source>
        <dbReference type="SAM" id="MobiDB-lite"/>
    </source>
</evidence>
<protein>
    <submittedName>
        <fullName evidence="2">Uncharacterized protein</fullName>
    </submittedName>
</protein>
<gene>
    <name evidence="2" type="ORF">NDU88_003000</name>
</gene>
<sequence length="114" mass="12896">MRGRAWPARWPIGSTRRMLPARLIYPARSCHPGPLQTWQKGPGGPRGRREDKRRSQKTEPGAAVEPQGSAWEERLPRDGGRDREYNLKFSESRLYEAVERCDLEGGDPEGGPSQ</sequence>
<name>A0AAV7SEK4_PLEWA</name>
<dbReference type="AlphaFoldDB" id="A0AAV7SEK4"/>
<keyword evidence="3" id="KW-1185">Reference proteome</keyword>
<organism evidence="2 3">
    <name type="scientific">Pleurodeles waltl</name>
    <name type="common">Iberian ribbed newt</name>
    <dbReference type="NCBI Taxonomy" id="8319"/>
    <lineage>
        <taxon>Eukaryota</taxon>
        <taxon>Metazoa</taxon>
        <taxon>Chordata</taxon>
        <taxon>Craniata</taxon>
        <taxon>Vertebrata</taxon>
        <taxon>Euteleostomi</taxon>
        <taxon>Amphibia</taxon>
        <taxon>Batrachia</taxon>
        <taxon>Caudata</taxon>
        <taxon>Salamandroidea</taxon>
        <taxon>Salamandridae</taxon>
        <taxon>Pleurodelinae</taxon>
        <taxon>Pleurodeles</taxon>
    </lineage>
</organism>
<feature type="compositionally biased region" description="Basic and acidic residues" evidence="1">
    <location>
        <begin position="47"/>
        <end position="57"/>
    </location>
</feature>
<evidence type="ECO:0000313" key="2">
    <source>
        <dbReference type="EMBL" id="KAJ1162532.1"/>
    </source>
</evidence>
<dbReference type="EMBL" id="JANPWB010000008">
    <property type="protein sequence ID" value="KAJ1162532.1"/>
    <property type="molecule type" value="Genomic_DNA"/>
</dbReference>
<feature type="region of interest" description="Disordered" evidence="1">
    <location>
        <begin position="28"/>
        <end position="84"/>
    </location>
</feature>
<proteinExistence type="predicted"/>
<comment type="caution">
    <text evidence="2">The sequence shown here is derived from an EMBL/GenBank/DDBJ whole genome shotgun (WGS) entry which is preliminary data.</text>
</comment>